<reference evidence="3 5" key="2">
    <citation type="submission" date="2016-11" db="EMBL/GenBank/DDBJ databases">
        <authorList>
            <person name="Jaros S."/>
            <person name="Januszkiewicz K."/>
            <person name="Wedrychowicz H."/>
        </authorList>
    </citation>
    <scope>NUCLEOTIDE SEQUENCE [LARGE SCALE GENOMIC DNA]</scope>
    <source>
        <strain evidence="3 5">DSM 17137</strain>
    </source>
</reference>
<dbReference type="SUPFAM" id="SSF75304">
    <property type="entry name" value="Amidase signature (AS) enzymes"/>
    <property type="match status" value="1"/>
</dbReference>
<reference evidence="2 4" key="1">
    <citation type="submission" date="2015-03" db="EMBL/GenBank/DDBJ databases">
        <authorList>
            <person name="Hassan Y.I."/>
            <person name="Lepp D."/>
            <person name="Zhou T."/>
        </authorList>
    </citation>
    <scope>NUCLEOTIDE SEQUENCE [LARGE SCALE GENOMIC DNA]</scope>
    <source>
        <strain evidence="2 4">DSM 17137</strain>
    </source>
</reference>
<evidence type="ECO:0000313" key="4">
    <source>
        <dbReference type="Proteomes" id="UP000033608"/>
    </source>
</evidence>
<dbReference type="Pfam" id="PF01425">
    <property type="entry name" value="Amidase"/>
    <property type="match status" value="1"/>
</dbReference>
<organism evidence="2 4">
    <name type="scientific">Devosia limi DSM 17137</name>
    <dbReference type="NCBI Taxonomy" id="1121477"/>
    <lineage>
        <taxon>Bacteria</taxon>
        <taxon>Pseudomonadati</taxon>
        <taxon>Pseudomonadota</taxon>
        <taxon>Alphaproteobacteria</taxon>
        <taxon>Hyphomicrobiales</taxon>
        <taxon>Devosiaceae</taxon>
        <taxon>Devosia</taxon>
    </lineage>
</organism>
<dbReference type="PANTHER" id="PTHR11895:SF170">
    <property type="entry name" value="AMIDASE"/>
    <property type="match status" value="1"/>
</dbReference>
<evidence type="ECO:0000259" key="1">
    <source>
        <dbReference type="Pfam" id="PF01425"/>
    </source>
</evidence>
<dbReference type="AlphaFoldDB" id="A0A0F5LUR6"/>
<dbReference type="RefSeq" id="WP_046134059.1">
    <property type="nucleotide sequence ID" value="NZ_FQVC01000015.1"/>
</dbReference>
<name>A0A0F5LUR6_9HYPH</name>
<sequence length="509" mass="53194">MTRETAAQIAARWGIDSAAIPGLERLLDNTRQTYARVEALAEALSEPPPPSPGWRVEAVRGSDPTRAWMFRTFPVAPSPTGPLSGQRLVVKDAIAVGGVPMTLGSNLLAGHVPDHSATAVERALSAGATLAGTAVCEDMCYSGSSFTSATGPVPNPYDRARSAGGSTSGCGALIASGEADLGLGTDLGGSVRNPAAWCGICGLKPTFGVVPYTGAAATEVTMDHLGLMARTAREIAVLLDAVAGPDDQDPRQAGAGVLRGSAAGIEAEPSGMRVGLLREGFGWPNRSDPRQDELVEGAIERMAELGVSIGEVSVPLFRSGTDIHVPIATEGGLATVFETALQGANHAGFYDPALAREFGNALRERPADLPLNGKVTVIAATLMRQQTNGRVMALAQALRRKLRNQIDAALAEYDVLALPTTPMLPHLLPEGALTSDAHQQLAFEMHDNNCVANLTGHPALSVPCGMIDGLPVGLLLIGPMLEDHELLRLAHHFQARLFAPPTPKTEMNP</sequence>
<protein>
    <submittedName>
        <fullName evidence="3">Amidase</fullName>
    </submittedName>
</protein>
<dbReference type="InterPro" id="IPR000120">
    <property type="entry name" value="Amidase"/>
</dbReference>
<evidence type="ECO:0000313" key="3">
    <source>
        <dbReference type="EMBL" id="SHF85339.1"/>
    </source>
</evidence>
<dbReference type="EMBL" id="LAJF01000041">
    <property type="protein sequence ID" value="KKB86105.1"/>
    <property type="molecule type" value="Genomic_DNA"/>
</dbReference>
<dbReference type="Gene3D" id="3.90.1300.10">
    <property type="entry name" value="Amidase signature (AS) domain"/>
    <property type="match status" value="1"/>
</dbReference>
<dbReference type="Proteomes" id="UP000184533">
    <property type="component" value="Unassembled WGS sequence"/>
</dbReference>
<dbReference type="STRING" id="1121477.SAMN02745223_03722"/>
<gene>
    <name evidence="3" type="ORF">SAMN02745223_03722</name>
    <name evidence="2" type="ORF">VW29_04285</name>
</gene>
<dbReference type="OrthoDB" id="8438154at2"/>
<keyword evidence="4" id="KW-1185">Reference proteome</keyword>
<dbReference type="EMBL" id="FQVC01000015">
    <property type="protein sequence ID" value="SHF85339.1"/>
    <property type="molecule type" value="Genomic_DNA"/>
</dbReference>
<dbReference type="Proteomes" id="UP000033608">
    <property type="component" value="Unassembled WGS sequence"/>
</dbReference>
<feature type="domain" description="Amidase" evidence="1">
    <location>
        <begin position="78"/>
        <end position="487"/>
    </location>
</feature>
<accession>A0A0F5LUR6</accession>
<evidence type="ECO:0000313" key="5">
    <source>
        <dbReference type="Proteomes" id="UP000184533"/>
    </source>
</evidence>
<dbReference type="InterPro" id="IPR036928">
    <property type="entry name" value="AS_sf"/>
</dbReference>
<dbReference type="GO" id="GO:0003824">
    <property type="term" value="F:catalytic activity"/>
    <property type="evidence" value="ECO:0007669"/>
    <property type="project" value="InterPro"/>
</dbReference>
<dbReference type="PATRIC" id="fig|1121477.3.peg.1928"/>
<dbReference type="PANTHER" id="PTHR11895">
    <property type="entry name" value="TRANSAMIDASE"/>
    <property type="match status" value="1"/>
</dbReference>
<dbReference type="InterPro" id="IPR023631">
    <property type="entry name" value="Amidase_dom"/>
</dbReference>
<evidence type="ECO:0000313" key="2">
    <source>
        <dbReference type="EMBL" id="KKB86105.1"/>
    </source>
</evidence>
<proteinExistence type="predicted"/>